<dbReference type="RefSeq" id="WP_074928461.1">
    <property type="nucleotide sequence ID" value="NZ_FOWR01000044.1"/>
</dbReference>
<protein>
    <submittedName>
        <fullName evidence="5">Type IV pilus assembly protein PilA</fullName>
    </submittedName>
</protein>
<sequence>MKKQKGFSLIELLIVVGIIGALTAIAVPAYQNYQTKSETIATIASLKNMRTIVEVHIQEGNDFPTAATFATLGDAPEITSTPVADSTGGALTITLGDDPDADPVVAGDVFSLTRNADTGVWTCLNPRNADVEVEGCQGPAAEG</sequence>
<accession>A0A1I5W5A0</accession>
<dbReference type="STRING" id="1121869.SAMN03084138_04184"/>
<dbReference type="GO" id="GO:0007155">
    <property type="term" value="P:cell adhesion"/>
    <property type="evidence" value="ECO:0007669"/>
    <property type="project" value="InterPro"/>
</dbReference>
<dbReference type="PANTHER" id="PTHR30093">
    <property type="entry name" value="GENERAL SECRETION PATHWAY PROTEIN G"/>
    <property type="match status" value="1"/>
</dbReference>
<gene>
    <name evidence="5" type="ORF">SAMN03084138_04184</name>
</gene>
<dbReference type="EMBL" id="FOWR01000044">
    <property type="protein sequence ID" value="SFQ14871.1"/>
    <property type="molecule type" value="Genomic_DNA"/>
</dbReference>
<dbReference type="NCBIfam" id="TIGR02532">
    <property type="entry name" value="IV_pilin_GFxxxE"/>
    <property type="match status" value="1"/>
</dbReference>
<dbReference type="PANTHER" id="PTHR30093:SF34">
    <property type="entry name" value="PREPILIN PEPTIDASE-DEPENDENT PROTEIN D"/>
    <property type="match status" value="1"/>
</dbReference>
<evidence type="ECO:0000256" key="2">
    <source>
        <dbReference type="ARBA" id="ARBA00022481"/>
    </source>
</evidence>
<dbReference type="Pfam" id="PF00114">
    <property type="entry name" value="Pilin"/>
    <property type="match status" value="1"/>
</dbReference>
<evidence type="ECO:0000313" key="6">
    <source>
        <dbReference type="Proteomes" id="UP000182692"/>
    </source>
</evidence>
<keyword evidence="4" id="KW-1133">Transmembrane helix</keyword>
<dbReference type="InterPro" id="IPR045584">
    <property type="entry name" value="Pilin-like"/>
</dbReference>
<organism evidence="5 6">
    <name type="scientific">Enterovibrio norvegicus DSM 15893</name>
    <dbReference type="NCBI Taxonomy" id="1121869"/>
    <lineage>
        <taxon>Bacteria</taxon>
        <taxon>Pseudomonadati</taxon>
        <taxon>Pseudomonadota</taxon>
        <taxon>Gammaproteobacteria</taxon>
        <taxon>Vibrionales</taxon>
        <taxon>Vibrionaceae</taxon>
        <taxon>Enterovibrio</taxon>
    </lineage>
</organism>
<dbReference type="PROSITE" id="PS00409">
    <property type="entry name" value="PROKAR_NTER_METHYL"/>
    <property type="match status" value="1"/>
</dbReference>
<feature type="transmembrane region" description="Helical" evidence="4">
    <location>
        <begin position="12"/>
        <end position="30"/>
    </location>
</feature>
<proteinExistence type="inferred from homology"/>
<dbReference type="Gene3D" id="3.30.700.10">
    <property type="entry name" value="Glycoprotein, Type 4 Pilin"/>
    <property type="match status" value="1"/>
</dbReference>
<dbReference type="Pfam" id="PF07963">
    <property type="entry name" value="N_methyl"/>
    <property type="match status" value="1"/>
</dbReference>
<evidence type="ECO:0000256" key="3">
    <source>
        <dbReference type="RuleBase" id="RU000389"/>
    </source>
</evidence>
<dbReference type="SUPFAM" id="SSF54523">
    <property type="entry name" value="Pili subunits"/>
    <property type="match status" value="1"/>
</dbReference>
<reference evidence="5 6" key="1">
    <citation type="submission" date="2016-10" db="EMBL/GenBank/DDBJ databases">
        <authorList>
            <person name="de Groot N.N."/>
        </authorList>
    </citation>
    <scope>NUCLEOTIDE SEQUENCE [LARGE SCALE GENOMIC DNA]</scope>
    <source>
        <strain evidence="5 6">DSM 15893</strain>
    </source>
</reference>
<keyword evidence="3" id="KW-0281">Fimbrium</keyword>
<comment type="similarity">
    <text evidence="1 3">Belongs to the N-Me-Phe pilin family.</text>
</comment>
<evidence type="ECO:0000256" key="1">
    <source>
        <dbReference type="ARBA" id="ARBA00005233"/>
    </source>
</evidence>
<name>A0A1I5W5A0_9GAMM</name>
<evidence type="ECO:0000256" key="4">
    <source>
        <dbReference type="SAM" id="Phobius"/>
    </source>
</evidence>
<dbReference type="GeneID" id="35873319"/>
<evidence type="ECO:0000313" key="5">
    <source>
        <dbReference type="EMBL" id="SFQ14871.1"/>
    </source>
</evidence>
<dbReference type="InterPro" id="IPR001082">
    <property type="entry name" value="Pilin"/>
</dbReference>
<dbReference type="GO" id="GO:0009289">
    <property type="term" value="C:pilus"/>
    <property type="evidence" value="ECO:0007669"/>
    <property type="project" value="InterPro"/>
</dbReference>
<dbReference type="InterPro" id="IPR012902">
    <property type="entry name" value="N_methyl_site"/>
</dbReference>
<keyword evidence="2" id="KW-0488">Methylation</keyword>
<keyword evidence="4" id="KW-0812">Transmembrane</keyword>
<keyword evidence="4" id="KW-0472">Membrane</keyword>
<dbReference type="OrthoDB" id="5918848at2"/>
<dbReference type="AlphaFoldDB" id="A0A1I5W5A0"/>
<dbReference type="Proteomes" id="UP000182692">
    <property type="component" value="Unassembled WGS sequence"/>
</dbReference>